<accession>A0ABU1TGY3</accession>
<proteinExistence type="predicted"/>
<comment type="caution">
    <text evidence="1">The sequence shown here is derived from an EMBL/GenBank/DDBJ whole genome shotgun (WGS) entry which is preliminary data.</text>
</comment>
<organism evidence="1 2">
    <name type="scientific">Mucilaginibacter pocheonensis</name>
    <dbReference type="NCBI Taxonomy" id="398050"/>
    <lineage>
        <taxon>Bacteria</taxon>
        <taxon>Pseudomonadati</taxon>
        <taxon>Bacteroidota</taxon>
        <taxon>Sphingobacteriia</taxon>
        <taxon>Sphingobacteriales</taxon>
        <taxon>Sphingobacteriaceae</taxon>
        <taxon>Mucilaginibacter</taxon>
    </lineage>
</organism>
<evidence type="ECO:0000313" key="1">
    <source>
        <dbReference type="EMBL" id="MDR6944679.1"/>
    </source>
</evidence>
<evidence type="ECO:0000313" key="2">
    <source>
        <dbReference type="Proteomes" id="UP001247620"/>
    </source>
</evidence>
<keyword evidence="2" id="KW-1185">Reference proteome</keyword>
<sequence>MGVLFKIINQVGEKPGSILIITGDLIKVDKQR</sequence>
<dbReference type="EMBL" id="JAVDUU010000004">
    <property type="protein sequence ID" value="MDR6944679.1"/>
    <property type="molecule type" value="Genomic_DNA"/>
</dbReference>
<gene>
    <name evidence="1" type="ORF">J2W55_004539</name>
</gene>
<protein>
    <submittedName>
        <fullName evidence="1">Uncharacterized protein</fullName>
    </submittedName>
</protein>
<dbReference type="Proteomes" id="UP001247620">
    <property type="component" value="Unassembled WGS sequence"/>
</dbReference>
<name>A0ABU1TGY3_9SPHI</name>
<reference evidence="1 2" key="1">
    <citation type="submission" date="2023-07" db="EMBL/GenBank/DDBJ databases">
        <title>Sorghum-associated microbial communities from plants grown in Nebraska, USA.</title>
        <authorList>
            <person name="Schachtman D."/>
        </authorList>
    </citation>
    <scope>NUCLEOTIDE SEQUENCE [LARGE SCALE GENOMIC DNA]</scope>
    <source>
        <strain evidence="1 2">3262</strain>
    </source>
</reference>